<comment type="caution">
    <text evidence="2">The sequence shown here is derived from an EMBL/GenBank/DDBJ whole genome shotgun (WGS) entry which is preliminary data.</text>
</comment>
<reference evidence="2" key="1">
    <citation type="submission" date="2023-06" db="EMBL/GenBank/DDBJ databases">
        <authorList>
            <person name="Kurt Z."/>
        </authorList>
    </citation>
    <scope>NUCLEOTIDE SEQUENCE</scope>
</reference>
<evidence type="ECO:0000313" key="2">
    <source>
        <dbReference type="EMBL" id="CAI9915904.1"/>
    </source>
</evidence>
<organism evidence="2">
    <name type="scientific">Hexamita inflata</name>
    <dbReference type="NCBI Taxonomy" id="28002"/>
    <lineage>
        <taxon>Eukaryota</taxon>
        <taxon>Metamonada</taxon>
        <taxon>Diplomonadida</taxon>
        <taxon>Hexamitidae</taxon>
        <taxon>Hexamitinae</taxon>
        <taxon>Hexamita</taxon>
    </lineage>
</organism>
<dbReference type="Proteomes" id="UP001642409">
    <property type="component" value="Unassembled WGS sequence"/>
</dbReference>
<accession>A0AA86NA46</accession>
<gene>
    <name evidence="2" type="ORF">HINF_LOCUS3549</name>
    <name evidence="3" type="ORF">HINF_LOCUS57410</name>
</gene>
<dbReference type="AlphaFoldDB" id="A0AA86NA46"/>
<keyword evidence="1" id="KW-1133">Transmembrane helix</keyword>
<feature type="transmembrane region" description="Helical" evidence="1">
    <location>
        <begin position="257"/>
        <end position="279"/>
    </location>
</feature>
<keyword evidence="1" id="KW-0812">Transmembrane</keyword>
<evidence type="ECO:0000313" key="4">
    <source>
        <dbReference type="Proteomes" id="UP001642409"/>
    </source>
</evidence>
<evidence type="ECO:0000256" key="1">
    <source>
        <dbReference type="SAM" id="Phobius"/>
    </source>
</evidence>
<evidence type="ECO:0000313" key="3">
    <source>
        <dbReference type="EMBL" id="CAL6075856.1"/>
    </source>
</evidence>
<proteinExistence type="predicted"/>
<dbReference type="EMBL" id="CAXDID020000316">
    <property type="protein sequence ID" value="CAL6075856.1"/>
    <property type="molecule type" value="Genomic_DNA"/>
</dbReference>
<dbReference type="EMBL" id="CATOUU010000082">
    <property type="protein sequence ID" value="CAI9915904.1"/>
    <property type="molecule type" value="Genomic_DNA"/>
</dbReference>
<keyword evidence="1" id="KW-0472">Membrane</keyword>
<sequence length="317" mass="34392">MLLFHFSHILGCDPGYTLNPSGDCVLCNFLYPNTVWDPLTSSCACPISTNTFAGTTQNCINCNALSLVPSLDFSTCVSCIQLFNVRQGLEFKNDTCQLLSGFAGQFSSRSTFNVNVPLTNCYKQSSVPDSNNFKCVPCSQRYNTHNSNQLVYTDSDPRCVCRASVGYAGNVNGCENCWAKLQVPGINLQQCVLCENKWSGSVFKQNLCTCQDGFAGYNNSLCEDCWGSGKVVADDGISCQVCAHGLKNGQCQKNNTGIIIGAVGAGCAVMGVVLFYVIIKIKRNKKRVQADTLVNKTETVNNMKTAVKAKEVKLDSV</sequence>
<name>A0AA86NA46_9EUKA</name>
<protein>
    <submittedName>
        <fullName evidence="3">Hypothetical_protein</fullName>
    </submittedName>
</protein>
<keyword evidence="4" id="KW-1185">Reference proteome</keyword>
<reference evidence="3 4" key="2">
    <citation type="submission" date="2024-07" db="EMBL/GenBank/DDBJ databases">
        <authorList>
            <person name="Akdeniz Z."/>
        </authorList>
    </citation>
    <scope>NUCLEOTIDE SEQUENCE [LARGE SCALE GENOMIC DNA]</scope>
</reference>